<dbReference type="SMART" id="SM00873">
    <property type="entry name" value="B3_4"/>
    <property type="match status" value="1"/>
</dbReference>
<dbReference type="HOGENOM" id="CLU_020279_3_0_2"/>
<dbReference type="eggNOG" id="arCOG00412">
    <property type="taxonomic scope" value="Archaea"/>
</dbReference>
<dbReference type="AlphaFoldDB" id="A1RV48"/>
<dbReference type="InterPro" id="IPR005146">
    <property type="entry name" value="B3/B4_tRNA-bd"/>
</dbReference>
<comment type="similarity">
    <text evidence="3">Belongs to the phenylalanyl-tRNA synthetase beta subunit family. Type 2 subfamily.</text>
</comment>
<evidence type="ECO:0000256" key="3">
    <source>
        <dbReference type="ARBA" id="ARBA00007438"/>
    </source>
</evidence>
<dbReference type="SUPFAM" id="SSF56037">
    <property type="entry name" value="PheT/TilS domain"/>
    <property type="match status" value="1"/>
</dbReference>
<reference evidence="14" key="1">
    <citation type="submission" date="2006-12" db="EMBL/GenBank/DDBJ databases">
        <title>Complete sequence of Pyrobaculum islandicum DSM 4184.</title>
        <authorList>
            <person name="Copeland A."/>
            <person name="Lucas S."/>
            <person name="Lapidus A."/>
            <person name="Barry K."/>
            <person name="Detter J.C."/>
            <person name="Glavina del Rio T."/>
            <person name="Dalin E."/>
            <person name="Tice H."/>
            <person name="Pitluck S."/>
            <person name="Meincke L."/>
            <person name="Brettin T."/>
            <person name="Bruce D."/>
            <person name="Han C."/>
            <person name="Tapia R."/>
            <person name="Gilna P."/>
            <person name="Schmutz J."/>
            <person name="Larimer F."/>
            <person name="Land M."/>
            <person name="Hauser L."/>
            <person name="Kyrpides N."/>
            <person name="Mikhailova N."/>
            <person name="Cozen A.E."/>
            <person name="Fitz-Gibbon S.T."/>
            <person name="House C.H."/>
            <person name="Saltikov C."/>
            <person name="Lowe T."/>
            <person name="Richardson P."/>
        </authorList>
    </citation>
    <scope>NUCLEOTIDE SEQUENCE [LARGE SCALE GENOMIC DNA]</scope>
    <source>
        <strain evidence="14">DSM 4184</strain>
    </source>
</reference>
<proteinExistence type="inferred from homology"/>
<organism evidence="14 15">
    <name type="scientific">Pyrobaculum islandicum (strain DSM 4184 / JCM 9189 / GEO3)</name>
    <dbReference type="NCBI Taxonomy" id="384616"/>
    <lineage>
        <taxon>Archaea</taxon>
        <taxon>Thermoproteota</taxon>
        <taxon>Thermoprotei</taxon>
        <taxon>Thermoproteales</taxon>
        <taxon>Thermoproteaceae</taxon>
        <taxon>Pyrobaculum</taxon>
    </lineage>
</organism>
<evidence type="ECO:0000256" key="6">
    <source>
        <dbReference type="ARBA" id="ARBA00022598"/>
    </source>
</evidence>
<dbReference type="GO" id="GO:0005524">
    <property type="term" value="F:ATP binding"/>
    <property type="evidence" value="ECO:0007669"/>
    <property type="project" value="UniProtKB-KW"/>
</dbReference>
<keyword evidence="5" id="KW-0963">Cytoplasm</keyword>
<keyword evidence="11" id="KW-0648">Protein biosynthesis</keyword>
<evidence type="ECO:0000256" key="1">
    <source>
        <dbReference type="ARBA" id="ARBA00001946"/>
    </source>
</evidence>
<dbReference type="GO" id="GO:0004826">
    <property type="term" value="F:phenylalanine-tRNA ligase activity"/>
    <property type="evidence" value="ECO:0007669"/>
    <property type="project" value="UniProtKB-EC"/>
</dbReference>
<evidence type="ECO:0000256" key="5">
    <source>
        <dbReference type="ARBA" id="ARBA00022490"/>
    </source>
</evidence>
<dbReference type="PROSITE" id="PS51483">
    <property type="entry name" value="B5"/>
    <property type="match status" value="1"/>
</dbReference>
<dbReference type="InterPro" id="IPR009061">
    <property type="entry name" value="DNA-bd_dom_put_sf"/>
</dbReference>
<keyword evidence="10" id="KW-0460">Magnesium</keyword>
<evidence type="ECO:0000256" key="2">
    <source>
        <dbReference type="ARBA" id="ARBA00004496"/>
    </source>
</evidence>
<dbReference type="InterPro" id="IPR045864">
    <property type="entry name" value="aa-tRNA-synth_II/BPL/LPL"/>
</dbReference>
<dbReference type="EMBL" id="CP000504">
    <property type="protein sequence ID" value="ABL88830.1"/>
    <property type="molecule type" value="Genomic_DNA"/>
</dbReference>
<dbReference type="GO" id="GO:0003723">
    <property type="term" value="F:RNA binding"/>
    <property type="evidence" value="ECO:0007669"/>
    <property type="project" value="InterPro"/>
</dbReference>
<evidence type="ECO:0000256" key="7">
    <source>
        <dbReference type="ARBA" id="ARBA00022723"/>
    </source>
</evidence>
<evidence type="ECO:0000256" key="11">
    <source>
        <dbReference type="ARBA" id="ARBA00022917"/>
    </source>
</evidence>
<dbReference type="SMART" id="SM00874">
    <property type="entry name" value="B5"/>
    <property type="match status" value="1"/>
</dbReference>
<dbReference type="Gene3D" id="3.50.40.10">
    <property type="entry name" value="Phenylalanyl-trna Synthetase, Chain B, domain 3"/>
    <property type="match status" value="1"/>
</dbReference>
<keyword evidence="7" id="KW-0479">Metal-binding</keyword>
<evidence type="ECO:0000256" key="8">
    <source>
        <dbReference type="ARBA" id="ARBA00022741"/>
    </source>
</evidence>
<accession>A1RV48</accession>
<protein>
    <recommendedName>
        <fullName evidence="4">phenylalanine--tRNA ligase</fullName>
        <ecNumber evidence="4">6.1.1.20</ecNumber>
    </recommendedName>
</protein>
<evidence type="ECO:0000259" key="13">
    <source>
        <dbReference type="PROSITE" id="PS51483"/>
    </source>
</evidence>
<keyword evidence="8" id="KW-0547">Nucleotide-binding</keyword>
<feature type="domain" description="B5" evidence="13">
    <location>
        <begin position="263"/>
        <end position="334"/>
    </location>
</feature>
<dbReference type="InterPro" id="IPR020825">
    <property type="entry name" value="Phe-tRNA_synthase-like_B3/B4"/>
</dbReference>
<keyword evidence="6 14" id="KW-0436">Ligase</keyword>
<evidence type="ECO:0000313" key="15">
    <source>
        <dbReference type="Proteomes" id="UP000002595"/>
    </source>
</evidence>
<dbReference type="Pfam" id="PF17759">
    <property type="entry name" value="tRNA_synthFbeta"/>
    <property type="match status" value="1"/>
</dbReference>
<dbReference type="Proteomes" id="UP000002595">
    <property type="component" value="Chromosome"/>
</dbReference>
<keyword evidence="9" id="KW-0067">ATP-binding</keyword>
<dbReference type="GeneID" id="4616955"/>
<keyword evidence="12" id="KW-0030">Aminoacyl-tRNA synthetase</keyword>
<dbReference type="PANTHER" id="PTHR10947:SF0">
    <property type="entry name" value="PHENYLALANINE--TRNA LIGASE BETA SUBUNIT"/>
    <property type="match status" value="1"/>
</dbReference>
<dbReference type="InterPro" id="IPR004531">
    <property type="entry name" value="Phe-tRNA-synth_IIc_bsu_arc_euk"/>
</dbReference>
<gene>
    <name evidence="14" type="ordered locus">Pisl_1678</name>
</gene>
<dbReference type="InterPro" id="IPR005147">
    <property type="entry name" value="tRNA_synthase_B5-dom"/>
</dbReference>
<dbReference type="GO" id="GO:0006432">
    <property type="term" value="P:phenylalanyl-tRNA aminoacylation"/>
    <property type="evidence" value="ECO:0007669"/>
    <property type="project" value="InterPro"/>
</dbReference>
<dbReference type="SUPFAM" id="SSF46955">
    <property type="entry name" value="Putative DNA-binding domain"/>
    <property type="match status" value="1"/>
</dbReference>
<dbReference type="KEGG" id="pis:Pisl_1678"/>
<comment type="cofactor">
    <cofactor evidence="1">
        <name>Mg(2+)</name>
        <dbReference type="ChEBI" id="CHEBI:18420"/>
    </cofactor>
</comment>
<dbReference type="OrthoDB" id="10073at2157"/>
<keyword evidence="15" id="KW-1185">Reference proteome</keyword>
<evidence type="ECO:0000256" key="9">
    <source>
        <dbReference type="ARBA" id="ARBA00022840"/>
    </source>
</evidence>
<dbReference type="EC" id="6.1.1.20" evidence="4"/>
<dbReference type="Gene3D" id="3.30.930.10">
    <property type="entry name" value="Bira Bifunctional Protein, Domain 2"/>
    <property type="match status" value="1"/>
</dbReference>
<dbReference type="InterPro" id="IPR045060">
    <property type="entry name" value="Phe-tRNA-ligase_IIc_bsu"/>
</dbReference>
<evidence type="ECO:0000256" key="4">
    <source>
        <dbReference type="ARBA" id="ARBA00012814"/>
    </source>
</evidence>
<dbReference type="GO" id="GO:0000287">
    <property type="term" value="F:magnesium ion binding"/>
    <property type="evidence" value="ECO:0007669"/>
    <property type="project" value="InterPro"/>
</dbReference>
<evidence type="ECO:0000313" key="14">
    <source>
        <dbReference type="EMBL" id="ABL88830.1"/>
    </source>
</evidence>
<dbReference type="GO" id="GO:0009328">
    <property type="term" value="C:phenylalanine-tRNA ligase complex"/>
    <property type="evidence" value="ECO:0007669"/>
    <property type="project" value="TreeGrafter"/>
</dbReference>
<dbReference type="PANTHER" id="PTHR10947">
    <property type="entry name" value="PHENYLALANYL-TRNA SYNTHETASE BETA CHAIN AND LEUCINE-RICH REPEAT-CONTAINING PROTEIN 47"/>
    <property type="match status" value="1"/>
</dbReference>
<dbReference type="STRING" id="384616.Pisl_1678"/>
<dbReference type="NCBIfam" id="TIGR00471">
    <property type="entry name" value="pheT_arch"/>
    <property type="match status" value="1"/>
</dbReference>
<dbReference type="Pfam" id="PF03484">
    <property type="entry name" value="B5"/>
    <property type="match status" value="1"/>
</dbReference>
<dbReference type="RefSeq" id="WP_011763405.1">
    <property type="nucleotide sequence ID" value="NC_008701.1"/>
</dbReference>
<sequence>MPIIEIAKFDLERLANIKFEEAAKLLEYVKCEIEEDVGEKVRLEVSHDRPDHFSVEGLARTLKGIAEVEVGLPRITLLQSSIELKAEYIEERPYISMAVVRGVKLDNEAIRQLIQLQEKLHDTYGRGRRRFAIGFYDISKIKPPIYYKRVSQEDEYVPLGFDKPVKISEMYKLTEQGIKYSTLINKERPPALVDSAGQIMVIIPVLGSECCKITEDTHDVLIDVTGTDLRAINNVMSILIYALLERSSTKTVEIITGGHAYRHTYHRIVVDLENINDLLGIRLSIQDFVKLVEKARLSYQEGGVLAPPYRINMLSWVDVAEEVAIMLGYNNFPREAPKISTSGKRHITEVLTEEVRRILLSMGFVEVNNYVLTDSSIANICKPAHIINPISELYGYVRCSMITQLIVTASTMRRKEIKLFEVGDVVENGRTWRDATFLLSRDGVTLTDGLSVIKTLCNRLGFTCQISETSLEWGIPNRAASIRGDVVGYIAEVNPGLLLKLRHTLPTVVGVLRLENIK</sequence>
<evidence type="ECO:0000256" key="12">
    <source>
        <dbReference type="ARBA" id="ARBA00023146"/>
    </source>
</evidence>
<evidence type="ECO:0000256" key="10">
    <source>
        <dbReference type="ARBA" id="ARBA00022842"/>
    </source>
</evidence>
<name>A1RV48_PYRIL</name>
<dbReference type="SUPFAM" id="SSF55681">
    <property type="entry name" value="Class II aaRS and biotin synthetases"/>
    <property type="match status" value="1"/>
</dbReference>
<dbReference type="InterPro" id="IPR041616">
    <property type="entry name" value="PheRS_beta_core"/>
</dbReference>
<comment type="subcellular location">
    <subcellularLocation>
        <location evidence="2">Cytoplasm</location>
    </subcellularLocation>
</comment>
<dbReference type="Gene3D" id="3.30.56.10">
    <property type="match status" value="2"/>
</dbReference>